<dbReference type="EMBL" id="AUPL01007206">
    <property type="protein sequence ID" value="ESL05170.1"/>
    <property type="molecule type" value="Genomic_DNA"/>
</dbReference>
<reference evidence="2 3" key="1">
    <citation type="submission" date="2013-07" db="EMBL/GenBank/DDBJ databases">
        <authorList>
            <person name="Stoco P.H."/>
            <person name="Wagner G."/>
            <person name="Gerber A."/>
            <person name="Zaha A."/>
            <person name="Thompson C."/>
            <person name="Bartholomeu D.C."/>
            <person name="Luckemeyer D.D."/>
            <person name="Bahia D."/>
            <person name="Loreto E."/>
            <person name="Prestes E.B."/>
            <person name="Lima F.M."/>
            <person name="Rodrigues-Luiz G."/>
            <person name="Vallejo G.A."/>
            <person name="Filho J.F."/>
            <person name="Monteiro K.M."/>
            <person name="Tyler K.M."/>
            <person name="de Almeida L.G."/>
            <person name="Ortiz M.F."/>
            <person name="Siervo M.A."/>
            <person name="de Moraes M.H."/>
            <person name="Cunha O.L."/>
            <person name="Mendonca-Neto R."/>
            <person name="Silva R."/>
            <person name="Teixeira S.M."/>
            <person name="Murta S.M."/>
            <person name="Sincero T.C."/>
            <person name="Mendes T.A."/>
            <person name="Urmenyi T.P."/>
            <person name="Silva V.G."/>
            <person name="da Rocha W.D."/>
            <person name="Andersson B."/>
            <person name="Romanha A.J."/>
            <person name="Steindel M."/>
            <person name="de Vasconcelos A.T."/>
            <person name="Grisard E.C."/>
        </authorList>
    </citation>
    <scope>NUCLEOTIDE SEQUENCE [LARGE SCALE GENOMIC DNA]</scope>
    <source>
        <strain evidence="2 3">SC58</strain>
    </source>
</reference>
<proteinExistence type="predicted"/>
<comment type="caution">
    <text evidence="2">The sequence shown here is derived from an EMBL/GenBank/DDBJ whole genome shotgun (WGS) entry which is preliminary data.</text>
</comment>
<dbReference type="Proteomes" id="UP000031737">
    <property type="component" value="Unassembled WGS sequence"/>
</dbReference>
<sequence>MMRGQYSSQKLRSNSGSGCINSFIGGSVAERRRRHVSGGNEEGSESSRMLAKSPMSSSSYAVSPRLRTAARASLHHFHGSNGSGGGSNNNNTPKTAYTAKVTSRQQCDSFKSTSSWAAQGRVPSAVAHTEYADGEDEKLVQFTMGTAAEDCGVTLGQKSGASRQDVRSSVNRPAKKTWGNPRCTADNNMVVFEFPDPISLSCITVVTPGDGTGATSYEVEVKHAHGMGFLSVGSGELRDVKGVQTMNVLANVRLFPIDKVRCVFGGMAASGFRVKDLKVHGKPFK</sequence>
<evidence type="ECO:0000313" key="2">
    <source>
        <dbReference type="EMBL" id="ESL05170.1"/>
    </source>
</evidence>
<protein>
    <submittedName>
        <fullName evidence="2">Uncharacterized protein</fullName>
    </submittedName>
</protein>
<name>A0A061ITA5_TRYRA</name>
<organism evidence="2 3">
    <name type="scientific">Trypanosoma rangeli SC58</name>
    <dbReference type="NCBI Taxonomy" id="429131"/>
    <lineage>
        <taxon>Eukaryota</taxon>
        <taxon>Discoba</taxon>
        <taxon>Euglenozoa</taxon>
        <taxon>Kinetoplastea</taxon>
        <taxon>Metakinetoplastina</taxon>
        <taxon>Trypanosomatida</taxon>
        <taxon>Trypanosomatidae</taxon>
        <taxon>Trypanosoma</taxon>
        <taxon>Herpetosoma</taxon>
    </lineage>
</organism>
<feature type="compositionally biased region" description="Polar residues" evidence="1">
    <location>
        <begin position="158"/>
        <end position="171"/>
    </location>
</feature>
<feature type="region of interest" description="Disordered" evidence="1">
    <location>
        <begin position="158"/>
        <end position="178"/>
    </location>
</feature>
<dbReference type="AlphaFoldDB" id="A0A061ITA5"/>
<accession>A0A061ITA5</accession>
<gene>
    <name evidence="2" type="ORF">TRSC58_07204</name>
</gene>
<dbReference type="OrthoDB" id="8830751at2759"/>
<feature type="region of interest" description="Disordered" evidence="1">
    <location>
        <begin position="30"/>
        <end position="63"/>
    </location>
</feature>
<keyword evidence="3" id="KW-1185">Reference proteome</keyword>
<feature type="compositionally biased region" description="Low complexity" evidence="1">
    <location>
        <begin position="46"/>
        <end position="63"/>
    </location>
</feature>
<evidence type="ECO:0000313" key="3">
    <source>
        <dbReference type="Proteomes" id="UP000031737"/>
    </source>
</evidence>
<dbReference type="VEuPathDB" id="TriTrypDB:TRSC58_07204"/>
<feature type="region of interest" description="Disordered" evidence="1">
    <location>
        <begin position="76"/>
        <end position="95"/>
    </location>
</feature>
<evidence type="ECO:0000256" key="1">
    <source>
        <dbReference type="SAM" id="MobiDB-lite"/>
    </source>
</evidence>